<reference evidence="1" key="1">
    <citation type="submission" date="2010-05" db="EMBL/GenBank/DDBJ databases">
        <authorList>
            <person name="Genoscope - CEA"/>
        </authorList>
    </citation>
    <scope>NUCLEOTIDE SEQUENCE</scope>
</reference>
<organism evidence="1">
    <name type="scientific">uncultured Sphingobacteriia bacterium</name>
    <dbReference type="NCBI Taxonomy" id="246143"/>
    <lineage>
        <taxon>Bacteria</taxon>
        <taxon>Pseudomonadati</taxon>
        <taxon>Bacteroidota</taxon>
        <taxon>Sphingobacteriia</taxon>
        <taxon>environmental samples</taxon>
    </lineage>
</organism>
<accession>F4MM45</accession>
<protein>
    <submittedName>
        <fullName evidence="1">Uncharacterized protein</fullName>
    </submittedName>
</protein>
<dbReference type="EMBL" id="FQ032812">
    <property type="protein sequence ID" value="CBL87208.1"/>
    <property type="molecule type" value="Genomic_DNA"/>
</dbReference>
<gene>
    <name evidence="1" type="ORF">S3_891_0002</name>
</gene>
<sequence length="84" mass="9083">MAGGTPLTPPSNTPLPLLVLVRYSDAVSIDTIPAISLMIRTIGKLPSSDCKYSIARAVIRFFLSLSINSWVSEGICIEDMRITS</sequence>
<dbReference type="AlphaFoldDB" id="F4MM45"/>
<evidence type="ECO:0000313" key="1">
    <source>
        <dbReference type="EMBL" id="CBL87208.1"/>
    </source>
</evidence>
<proteinExistence type="predicted"/>
<name>F4MM45_9BACT</name>